<reference evidence="1 2" key="1">
    <citation type="submission" date="2024-07" db="EMBL/GenBank/DDBJ databases">
        <title>Section-level genome sequencing and comparative genomics of Aspergillus sections Usti and Cavernicolus.</title>
        <authorList>
            <consortium name="Lawrence Berkeley National Laboratory"/>
            <person name="Nybo J.L."/>
            <person name="Vesth T.C."/>
            <person name="Theobald S."/>
            <person name="Frisvad J.C."/>
            <person name="Larsen T.O."/>
            <person name="Kjaerboelling I."/>
            <person name="Rothschild-Mancinelli K."/>
            <person name="Lyhne E.K."/>
            <person name="Kogle M.E."/>
            <person name="Barry K."/>
            <person name="Clum A."/>
            <person name="Na H."/>
            <person name="Ledsgaard L."/>
            <person name="Lin J."/>
            <person name="Lipzen A."/>
            <person name="Kuo A."/>
            <person name="Riley R."/>
            <person name="Mondo S."/>
            <person name="Labutti K."/>
            <person name="Haridas S."/>
            <person name="Pangalinan J."/>
            <person name="Salamov A.A."/>
            <person name="Simmons B.A."/>
            <person name="Magnuson J.K."/>
            <person name="Chen J."/>
            <person name="Drula E."/>
            <person name="Henrissat B."/>
            <person name="Wiebenga A."/>
            <person name="Lubbers R.J."/>
            <person name="Gomes A.C."/>
            <person name="Makela M.R."/>
            <person name="Stajich J."/>
            <person name="Grigoriev I.V."/>
            <person name="Mortensen U.H."/>
            <person name="De Vries R.P."/>
            <person name="Baker S.E."/>
            <person name="Andersen M.R."/>
        </authorList>
    </citation>
    <scope>NUCLEOTIDE SEQUENCE [LARGE SCALE GENOMIC DNA]</scope>
    <source>
        <strain evidence="1 2">CBS 588.65</strain>
    </source>
</reference>
<organism evidence="1 2">
    <name type="scientific">Aspergillus granulosus</name>
    <dbReference type="NCBI Taxonomy" id="176169"/>
    <lineage>
        <taxon>Eukaryota</taxon>
        <taxon>Fungi</taxon>
        <taxon>Dikarya</taxon>
        <taxon>Ascomycota</taxon>
        <taxon>Pezizomycotina</taxon>
        <taxon>Eurotiomycetes</taxon>
        <taxon>Eurotiomycetidae</taxon>
        <taxon>Eurotiales</taxon>
        <taxon>Aspergillaceae</taxon>
        <taxon>Aspergillus</taxon>
        <taxon>Aspergillus subgen. Nidulantes</taxon>
    </lineage>
</organism>
<proteinExistence type="predicted"/>
<accession>A0ABR4I2D1</accession>
<gene>
    <name evidence="1" type="ORF">BJX63DRAFT_427266</name>
</gene>
<evidence type="ECO:0000313" key="2">
    <source>
        <dbReference type="Proteomes" id="UP001610334"/>
    </source>
</evidence>
<keyword evidence="2" id="KW-1185">Reference proteome</keyword>
<protein>
    <submittedName>
        <fullName evidence="1">Uncharacterized protein</fullName>
    </submittedName>
</protein>
<sequence>MSSSIPLDALTTPRRTHASAAFARACHRCCYNGELLSYGWTALIIHSKLSVQWTLHRVLLHADFKTATYEVCTDGYLESIEESEEDKKIRVLVEVKAVMRDKKRSQESYARDCGVAEESTENEELGDYHLQRTAQTSWNVFWENLPNTPPCPTIQHIYQYTLIVIKNLSPGHRRPSEHTR</sequence>
<evidence type="ECO:0000313" key="1">
    <source>
        <dbReference type="EMBL" id="KAL2821905.1"/>
    </source>
</evidence>
<dbReference type="EMBL" id="JBFXLT010000003">
    <property type="protein sequence ID" value="KAL2821905.1"/>
    <property type="molecule type" value="Genomic_DNA"/>
</dbReference>
<dbReference type="Proteomes" id="UP001610334">
    <property type="component" value="Unassembled WGS sequence"/>
</dbReference>
<name>A0ABR4I2D1_9EURO</name>
<comment type="caution">
    <text evidence="1">The sequence shown here is derived from an EMBL/GenBank/DDBJ whole genome shotgun (WGS) entry which is preliminary data.</text>
</comment>